<feature type="site" description="Transition state stabilizer" evidence="9">
    <location>
        <position position="138"/>
    </location>
</feature>
<comment type="pathway">
    <text evidence="2 10">Bacterial outer membrane biogenesis; LPS core biosynthesis.</text>
</comment>
<comment type="similarity">
    <text evidence="10">Belongs to the glycosyltransferase group 1 family.</text>
</comment>
<dbReference type="UniPathway" id="UPA00958"/>
<comment type="function">
    <text evidence="1 10">Involved in lipopolysaccharide (LPS) biosynthesis. Catalyzes the transfer of 3-deoxy-D-manno-octulosonate (Kdo) residue(s) from CMP-Kdo to lipid IV(A), the tetraacyldisaccharide-1,4'-bisphosphate precursor of lipid A.</text>
</comment>
<dbReference type="PANTHER" id="PTHR42755">
    <property type="entry name" value="3-DEOXY-MANNO-OCTULOSONATE CYTIDYLYLTRANSFERASE"/>
    <property type="match status" value="1"/>
</dbReference>
<keyword evidence="10" id="KW-0448">Lipopolysaccharide biosynthesis</keyword>
<dbReference type="Pfam" id="PF04413">
    <property type="entry name" value="Glycos_transf_N"/>
    <property type="match status" value="1"/>
</dbReference>
<evidence type="ECO:0000313" key="13">
    <source>
        <dbReference type="EMBL" id="PIO99560.1"/>
    </source>
</evidence>
<evidence type="ECO:0000256" key="9">
    <source>
        <dbReference type="PIRSR" id="PIRSR639901-2"/>
    </source>
</evidence>
<feature type="domain" description="3-deoxy-D-manno-octulosonic-acid transferase N-terminal" evidence="12">
    <location>
        <begin position="43"/>
        <end position="217"/>
    </location>
</feature>
<feature type="active site" description="Proton acceptor" evidence="8">
    <location>
        <position position="70"/>
    </location>
</feature>
<gene>
    <name evidence="13" type="ORF">CJ014_09635</name>
</gene>
<comment type="caution">
    <text evidence="13">The sequence shown here is derived from an EMBL/GenBank/DDBJ whole genome shotgun (WGS) entry which is preliminary data.</text>
</comment>
<accession>A0A2G9WZN9</accession>
<evidence type="ECO:0000259" key="12">
    <source>
        <dbReference type="Pfam" id="PF04413"/>
    </source>
</evidence>
<evidence type="ECO:0000256" key="11">
    <source>
        <dbReference type="SAM" id="MobiDB-lite"/>
    </source>
</evidence>
<comment type="catalytic activity">
    <reaction evidence="7 10">
        <text>lipid IVA (E. coli) + CMP-3-deoxy-beta-D-manno-octulosonate = alpha-Kdo-(2-&gt;6)-lipid IVA (E. coli) + CMP + H(+)</text>
        <dbReference type="Rhea" id="RHEA:28066"/>
        <dbReference type="ChEBI" id="CHEBI:15378"/>
        <dbReference type="ChEBI" id="CHEBI:58603"/>
        <dbReference type="ChEBI" id="CHEBI:60364"/>
        <dbReference type="ChEBI" id="CHEBI:60377"/>
        <dbReference type="ChEBI" id="CHEBI:85987"/>
        <dbReference type="EC" id="2.4.99.12"/>
    </reaction>
</comment>
<feature type="site" description="Transition state stabilizer" evidence="9">
    <location>
        <position position="214"/>
    </location>
</feature>
<dbReference type="InterPro" id="IPR038107">
    <property type="entry name" value="Glycos_transf_N_sf"/>
</dbReference>
<keyword evidence="10" id="KW-1003">Cell membrane</keyword>
<evidence type="ECO:0000313" key="14">
    <source>
        <dbReference type="Proteomes" id="UP000231070"/>
    </source>
</evidence>
<feature type="compositionally biased region" description="Basic and acidic residues" evidence="11">
    <location>
        <begin position="37"/>
        <end position="49"/>
    </location>
</feature>
<proteinExistence type="inferred from homology"/>
<evidence type="ECO:0000256" key="7">
    <source>
        <dbReference type="ARBA" id="ARBA00049183"/>
    </source>
</evidence>
<evidence type="ECO:0000256" key="5">
    <source>
        <dbReference type="ARBA" id="ARBA00022679"/>
    </source>
</evidence>
<dbReference type="Gene3D" id="3.40.50.11720">
    <property type="entry name" value="3-Deoxy-D-manno-octulosonic-acid transferase, N-terminal domain"/>
    <property type="match status" value="1"/>
</dbReference>
<keyword evidence="5 10" id="KW-0808">Transferase</keyword>
<dbReference type="GO" id="GO:0005886">
    <property type="term" value="C:plasma membrane"/>
    <property type="evidence" value="ECO:0007669"/>
    <property type="project" value="UniProtKB-SubCell"/>
</dbReference>
<dbReference type="GO" id="GO:0043842">
    <property type="term" value="F:Kdo transferase activity"/>
    <property type="evidence" value="ECO:0007669"/>
    <property type="project" value="UniProtKB-EC"/>
</dbReference>
<dbReference type="Proteomes" id="UP000231070">
    <property type="component" value="Unassembled WGS sequence"/>
</dbReference>
<organism evidence="13 14">
    <name type="scientific">Pleomorphomonas carboxyditropha</name>
    <dbReference type="NCBI Taxonomy" id="2023338"/>
    <lineage>
        <taxon>Bacteria</taxon>
        <taxon>Pseudomonadati</taxon>
        <taxon>Pseudomonadota</taxon>
        <taxon>Alphaproteobacteria</taxon>
        <taxon>Hyphomicrobiales</taxon>
        <taxon>Pleomorphomonadaceae</taxon>
        <taxon>Pleomorphomonas</taxon>
    </lineage>
</organism>
<evidence type="ECO:0000256" key="10">
    <source>
        <dbReference type="RuleBase" id="RU365103"/>
    </source>
</evidence>
<keyword evidence="10" id="KW-0472">Membrane</keyword>
<evidence type="ECO:0000256" key="1">
    <source>
        <dbReference type="ARBA" id="ARBA00003394"/>
    </source>
</evidence>
<evidence type="ECO:0000256" key="4">
    <source>
        <dbReference type="ARBA" id="ARBA00019077"/>
    </source>
</evidence>
<sequence length="435" mass="45627">MPPMADLGDALLSTWIALTRLAGPVGTVIVGARRRRGKEDPARSAERLGHPSATRPEGPLVWVHAVSVGEAMAAMPVIDRLTAEGRSVLVTTVTTTSAALVGHRLRPGLVHQFAPLDLAGPVDRFLAHWRPDLAVFVESEIWPVTIGRLADHGIPLVVANARLSPRSFRGWQRAAPAARAVFRRMSLVLAQTDDDGARFSRLGASQVATFGNIKFDAGLPDVGIADLDALKNGIGERPTVLAASTHPGEDEVVLTAFLKLREKRPETLLVIVPRHPVRGGDIALLSEAAGLATRRRGIGELPDGATEVYVADTLGELGAFFQLADAVLMGGTFVDGIGGHNLIEPARLGAAVISGPHFSNWLDIYHAFIDAGGLRIVRSPDELADAALGLIGDPALRKAQAAAGERVVSGSAGAVARTIEAITPLIGRSSGGGPC</sequence>
<evidence type="ECO:0000256" key="2">
    <source>
        <dbReference type="ARBA" id="ARBA00004713"/>
    </source>
</evidence>
<dbReference type="GO" id="GO:0009244">
    <property type="term" value="P:lipopolysaccharide core region biosynthetic process"/>
    <property type="evidence" value="ECO:0007669"/>
    <property type="project" value="UniProtKB-UniRule"/>
</dbReference>
<dbReference type="EC" id="2.4.99.12" evidence="3 10"/>
<protein>
    <recommendedName>
        <fullName evidence="4 10">3-deoxy-D-manno-octulosonic acid transferase</fullName>
        <shortName evidence="10">Kdo transferase</shortName>
        <ecNumber evidence="3 10">2.4.99.12</ecNumber>
    </recommendedName>
    <alternativeName>
        <fullName evidence="6 10">Lipid IV(A) 3-deoxy-D-manno-octulosonic acid transferase</fullName>
    </alternativeName>
</protein>
<feature type="region of interest" description="Disordered" evidence="11">
    <location>
        <begin position="33"/>
        <end position="53"/>
    </location>
</feature>
<evidence type="ECO:0000256" key="3">
    <source>
        <dbReference type="ARBA" id="ARBA00012621"/>
    </source>
</evidence>
<dbReference type="GO" id="GO:0009245">
    <property type="term" value="P:lipid A biosynthetic process"/>
    <property type="evidence" value="ECO:0007669"/>
    <property type="project" value="TreeGrafter"/>
</dbReference>
<evidence type="ECO:0000256" key="6">
    <source>
        <dbReference type="ARBA" id="ARBA00031445"/>
    </source>
</evidence>
<name>A0A2G9WZN9_9HYPH</name>
<keyword evidence="14" id="KW-1185">Reference proteome</keyword>
<reference evidence="13 14" key="1">
    <citation type="submission" date="2017-08" db="EMBL/GenBank/DDBJ databases">
        <title>Pleomorphomonas carboxidotrophicus sp. nov., a new mesophilic hydrogenogenic carboxidotroph.</title>
        <authorList>
            <person name="Esquivel-Elizondo S."/>
            <person name="Krajmalnik-Brown R."/>
            <person name="Maldonado J."/>
        </authorList>
    </citation>
    <scope>NUCLEOTIDE SEQUENCE [LARGE SCALE GENOMIC DNA]</scope>
    <source>
        <strain evidence="13 14">SVCO-16</strain>
    </source>
</reference>
<dbReference type="InterPro" id="IPR007507">
    <property type="entry name" value="Glycos_transf_N"/>
</dbReference>
<dbReference type="Gene3D" id="3.40.50.2000">
    <property type="entry name" value="Glycogen Phosphorylase B"/>
    <property type="match status" value="1"/>
</dbReference>
<dbReference type="EMBL" id="NQVN01000004">
    <property type="protein sequence ID" value="PIO99560.1"/>
    <property type="molecule type" value="Genomic_DNA"/>
</dbReference>
<dbReference type="InterPro" id="IPR039901">
    <property type="entry name" value="Kdotransferase"/>
</dbReference>
<dbReference type="AlphaFoldDB" id="A0A2G9WZN9"/>
<dbReference type="PANTHER" id="PTHR42755:SF1">
    <property type="entry name" value="3-DEOXY-D-MANNO-OCTULOSONIC ACID TRANSFERASE, MITOCHONDRIAL-RELATED"/>
    <property type="match status" value="1"/>
</dbReference>
<evidence type="ECO:0000256" key="8">
    <source>
        <dbReference type="PIRSR" id="PIRSR639901-1"/>
    </source>
</evidence>
<comment type="subcellular location">
    <subcellularLocation>
        <location evidence="10">Cell membrane</location>
    </subcellularLocation>
</comment>
<dbReference type="SUPFAM" id="SSF53756">
    <property type="entry name" value="UDP-Glycosyltransferase/glycogen phosphorylase"/>
    <property type="match status" value="1"/>
</dbReference>